<evidence type="ECO:0000256" key="2">
    <source>
        <dbReference type="ARBA" id="ARBA00022448"/>
    </source>
</evidence>
<accession>E4MUX1</accession>
<dbReference type="InterPro" id="IPR039426">
    <property type="entry name" value="TonB-dep_rcpt-like"/>
</dbReference>
<dbReference type="InterPro" id="IPR008969">
    <property type="entry name" value="CarboxyPept-like_regulatory"/>
</dbReference>
<dbReference type="Pfam" id="PF13715">
    <property type="entry name" value="CarbopepD_reg_2"/>
    <property type="match status" value="1"/>
</dbReference>
<sequence length="779" mass="86500">MKTFLNIVLFLVLPLVAHTQDITQTLRGTIYDQSTHEPLMGATIVVQNSNPVIGTTTDEAGNFSITNLPLGRVSLEISYIGYESRVISELMITSAKEVVLSIALKEAATELEGVEVVAGIRKEKALNAMATVSARTFSVEETQRYAGGLSDPARLASAFAGVSTGNLQDNSIVVRGNAPQGVQWRLEGVEIPSPQHFSGGNVIGGGLVTLFSNQVIGNSDFLTGAFPAEYGNALAAVFDVKMRTGNTSRYEHTAQVGVLGLDFASEGPLSRAKGSSYLFNYRYSALGLLNDLKINKTGQRIKYQDFSFKLNFPTEKAGTFSLWGIGGIDNTHKDALSSPIDWKTDIDRVNNNWDTYVGTVGLRHQITAGERSFVESHVAFSGTDDRISTDYLSDDASVFTPDSRLKKQNGTLTLATSLTHKLSPLATLKVGLTSKQLFYKYNLSAAQDYIPSTYARIVNSAGNTHLTEGYAQLKYQLSPSLLANVGLRTHYFGLSKELSLESRAGLAWKLSDKHSLSFGYGKHSQPEDLNVYMIEVGGVAVNKDLKLSDAHHFVLGYDWMLTDKLRFKTEAYYQYLWNIPGEEGTSYSLINLRRALYLNKALVNNTKGRNYGIDLTLERFLGDNYYYLITGSIFKSEYKAGDNVWRNTRYNKGFVLNALFGKEFYFANNRKVLDVNARVSVTGGERYSPILESQSLAQKRVIYNESRAFSEQFRTLTYADLTVNYRINHRKSSSVFSFQMKNVLGAPIYIDHNYNYQTGQIELSKATLIIPNISYKIEF</sequence>
<dbReference type="eggNOG" id="COG1629">
    <property type="taxonomic scope" value="Bacteria"/>
</dbReference>
<comment type="caution">
    <text evidence="9">The sequence shown here is derived from an EMBL/GenBank/DDBJ whole genome shotgun (WGS) entry which is preliminary data.</text>
</comment>
<reference evidence="9 10" key="1">
    <citation type="submission" date="2010-10" db="EMBL/GenBank/DDBJ databases">
        <authorList>
            <person name="Muzny D."/>
            <person name="Qin X."/>
            <person name="Deng J."/>
            <person name="Jiang H."/>
            <person name="Liu Y."/>
            <person name="Qu J."/>
            <person name="Song X.-Z."/>
            <person name="Zhang L."/>
            <person name="Thornton R."/>
            <person name="Coyle M."/>
            <person name="Francisco L."/>
            <person name="Jackson L."/>
            <person name="Javaid M."/>
            <person name="Korchina V."/>
            <person name="Kovar C."/>
            <person name="Mata R."/>
            <person name="Mathew T."/>
            <person name="Ngo R."/>
            <person name="Nguyen L."/>
            <person name="Nguyen N."/>
            <person name="Okwuonu G."/>
            <person name="Ongeri F."/>
            <person name="Pham C."/>
            <person name="Simmons D."/>
            <person name="Wilczek-Boney K."/>
            <person name="Hale W."/>
            <person name="Jakkamsetti A."/>
            <person name="Pham P."/>
            <person name="Ruth R."/>
            <person name="San Lucas F."/>
            <person name="Warren J."/>
            <person name="Zhang J."/>
            <person name="Zhao Z."/>
            <person name="Zhou C."/>
            <person name="Zhu D."/>
            <person name="Lee S."/>
            <person name="Bess C."/>
            <person name="Blankenburg K."/>
            <person name="Forbes L."/>
            <person name="Fu Q."/>
            <person name="Gubbala S."/>
            <person name="Hirani K."/>
            <person name="Jayaseelan J.C."/>
            <person name="Lara F."/>
            <person name="Munidasa M."/>
            <person name="Palculict T."/>
            <person name="Patil S."/>
            <person name="Pu L.-L."/>
            <person name="Saada N."/>
            <person name="Tang L."/>
            <person name="Weissenberger G."/>
            <person name="Zhu Y."/>
            <person name="Hemphill L."/>
            <person name="Shang Y."/>
            <person name="Youmans B."/>
            <person name="Ayvaz T."/>
            <person name="Ross M."/>
            <person name="Santibanez J."/>
            <person name="Aqrawi P."/>
            <person name="Gross S."/>
            <person name="Joshi V."/>
            <person name="Fowler G."/>
            <person name="Nazareth L."/>
            <person name="Reid J."/>
            <person name="Worley K."/>
            <person name="Petrosino J."/>
            <person name="Highlander S."/>
            <person name="Gibbs R."/>
        </authorList>
    </citation>
    <scope>NUCLEOTIDE SEQUENCE [LARGE SCALE GENOMIC DNA]</scope>
    <source>
        <strain evidence="9 10">F0287</strain>
    </source>
</reference>
<evidence type="ECO:0000256" key="3">
    <source>
        <dbReference type="ARBA" id="ARBA00022452"/>
    </source>
</evidence>
<keyword evidence="9" id="KW-0675">Receptor</keyword>
<dbReference type="SUPFAM" id="SSF56935">
    <property type="entry name" value="Porins"/>
    <property type="match status" value="1"/>
</dbReference>
<dbReference type="Gene3D" id="2.60.40.1120">
    <property type="entry name" value="Carboxypeptidase-like, regulatory domain"/>
    <property type="match status" value="1"/>
</dbReference>
<dbReference type="AlphaFoldDB" id="E4MUX1"/>
<dbReference type="HOGENOM" id="CLU_016599_1_2_10"/>
<dbReference type="GO" id="GO:0009279">
    <property type="term" value="C:cell outer membrane"/>
    <property type="evidence" value="ECO:0007669"/>
    <property type="project" value="UniProtKB-SubCell"/>
</dbReference>
<evidence type="ECO:0000313" key="9">
    <source>
        <dbReference type="EMBL" id="EFS96540.1"/>
    </source>
</evidence>
<keyword evidence="7" id="KW-0998">Cell outer membrane</keyword>
<evidence type="ECO:0000256" key="7">
    <source>
        <dbReference type="ARBA" id="ARBA00023237"/>
    </source>
</evidence>
<name>E4MUX1_CAPOC</name>
<evidence type="ECO:0000256" key="5">
    <source>
        <dbReference type="ARBA" id="ARBA00022729"/>
    </source>
</evidence>
<dbReference type="InterPro" id="IPR036942">
    <property type="entry name" value="Beta-barrel_TonB_sf"/>
</dbReference>
<keyword evidence="5 8" id="KW-0732">Signal</keyword>
<dbReference type="GO" id="GO:0044718">
    <property type="term" value="P:siderophore transmembrane transport"/>
    <property type="evidence" value="ECO:0007669"/>
    <property type="project" value="TreeGrafter"/>
</dbReference>
<dbReference type="RefSeq" id="WP_002675284.1">
    <property type="nucleotide sequence ID" value="NZ_GL573160.1"/>
</dbReference>
<gene>
    <name evidence="9" type="ORF">HMPREF1977_2181</name>
</gene>
<organism evidence="9 10">
    <name type="scientific">Capnocytophaga ochracea F0287</name>
    <dbReference type="NCBI Taxonomy" id="873517"/>
    <lineage>
        <taxon>Bacteria</taxon>
        <taxon>Pseudomonadati</taxon>
        <taxon>Bacteroidota</taxon>
        <taxon>Flavobacteriia</taxon>
        <taxon>Flavobacteriales</taxon>
        <taxon>Flavobacteriaceae</taxon>
        <taxon>Capnocytophaga</taxon>
    </lineage>
</organism>
<dbReference type="SUPFAM" id="SSF49464">
    <property type="entry name" value="Carboxypeptidase regulatory domain-like"/>
    <property type="match status" value="1"/>
</dbReference>
<evidence type="ECO:0000256" key="6">
    <source>
        <dbReference type="ARBA" id="ARBA00023136"/>
    </source>
</evidence>
<feature type="chain" id="PRO_5003184774" evidence="8">
    <location>
        <begin position="20"/>
        <end position="779"/>
    </location>
</feature>
<dbReference type="Gene3D" id="2.40.170.20">
    <property type="entry name" value="TonB-dependent receptor, beta-barrel domain"/>
    <property type="match status" value="1"/>
</dbReference>
<dbReference type="GO" id="GO:0015344">
    <property type="term" value="F:siderophore uptake transmembrane transporter activity"/>
    <property type="evidence" value="ECO:0007669"/>
    <property type="project" value="TreeGrafter"/>
</dbReference>
<dbReference type="EMBL" id="AEOH01000050">
    <property type="protein sequence ID" value="EFS96540.1"/>
    <property type="molecule type" value="Genomic_DNA"/>
</dbReference>
<evidence type="ECO:0000256" key="4">
    <source>
        <dbReference type="ARBA" id="ARBA00022692"/>
    </source>
</evidence>
<proteinExistence type="predicted"/>
<evidence type="ECO:0000256" key="1">
    <source>
        <dbReference type="ARBA" id="ARBA00004571"/>
    </source>
</evidence>
<feature type="signal peptide" evidence="8">
    <location>
        <begin position="1"/>
        <end position="19"/>
    </location>
</feature>
<keyword evidence="3" id="KW-1134">Transmembrane beta strand</keyword>
<evidence type="ECO:0000256" key="8">
    <source>
        <dbReference type="SAM" id="SignalP"/>
    </source>
</evidence>
<protein>
    <submittedName>
        <fullName evidence="9">TonB-dependent receptor</fullName>
    </submittedName>
</protein>
<dbReference type="PANTHER" id="PTHR30069:SF29">
    <property type="entry name" value="HEMOGLOBIN AND HEMOGLOBIN-HAPTOGLOBIN-BINDING PROTEIN 1-RELATED"/>
    <property type="match status" value="1"/>
</dbReference>
<comment type="subcellular location">
    <subcellularLocation>
        <location evidence="1">Cell outer membrane</location>
        <topology evidence="1">Multi-pass membrane protein</topology>
    </subcellularLocation>
</comment>
<evidence type="ECO:0000313" key="10">
    <source>
        <dbReference type="Proteomes" id="UP000005391"/>
    </source>
</evidence>
<keyword evidence="6" id="KW-0472">Membrane</keyword>
<dbReference type="Proteomes" id="UP000005391">
    <property type="component" value="Unassembled WGS sequence"/>
</dbReference>
<keyword evidence="2" id="KW-0813">Transport</keyword>
<dbReference type="PANTHER" id="PTHR30069">
    <property type="entry name" value="TONB-DEPENDENT OUTER MEMBRANE RECEPTOR"/>
    <property type="match status" value="1"/>
</dbReference>
<keyword evidence="4" id="KW-0812">Transmembrane</keyword>